<reference evidence="1 2" key="1">
    <citation type="journal article" date="2022" name="DNA Res.">
        <title>Chromosomal-level genome assembly of the orchid tree Bauhinia variegata (Leguminosae; Cercidoideae) supports the allotetraploid origin hypothesis of Bauhinia.</title>
        <authorList>
            <person name="Zhong Y."/>
            <person name="Chen Y."/>
            <person name="Zheng D."/>
            <person name="Pang J."/>
            <person name="Liu Y."/>
            <person name="Luo S."/>
            <person name="Meng S."/>
            <person name="Qian L."/>
            <person name="Wei D."/>
            <person name="Dai S."/>
            <person name="Zhou R."/>
        </authorList>
    </citation>
    <scope>NUCLEOTIDE SEQUENCE [LARGE SCALE GENOMIC DNA]</scope>
    <source>
        <strain evidence="1">BV-YZ2020</strain>
    </source>
</reference>
<proteinExistence type="predicted"/>
<name>A0ACB9KF53_BAUVA</name>
<keyword evidence="2" id="KW-1185">Reference proteome</keyword>
<organism evidence="1 2">
    <name type="scientific">Bauhinia variegata</name>
    <name type="common">Purple orchid tree</name>
    <name type="synonym">Phanera variegata</name>
    <dbReference type="NCBI Taxonomy" id="167791"/>
    <lineage>
        <taxon>Eukaryota</taxon>
        <taxon>Viridiplantae</taxon>
        <taxon>Streptophyta</taxon>
        <taxon>Embryophyta</taxon>
        <taxon>Tracheophyta</taxon>
        <taxon>Spermatophyta</taxon>
        <taxon>Magnoliopsida</taxon>
        <taxon>eudicotyledons</taxon>
        <taxon>Gunneridae</taxon>
        <taxon>Pentapetalae</taxon>
        <taxon>rosids</taxon>
        <taxon>fabids</taxon>
        <taxon>Fabales</taxon>
        <taxon>Fabaceae</taxon>
        <taxon>Cercidoideae</taxon>
        <taxon>Cercideae</taxon>
        <taxon>Bauhiniinae</taxon>
        <taxon>Bauhinia</taxon>
    </lineage>
</organism>
<evidence type="ECO:0000313" key="1">
    <source>
        <dbReference type="EMBL" id="KAI4295766.1"/>
    </source>
</evidence>
<gene>
    <name evidence="1" type="ORF">L6164_035776</name>
</gene>
<dbReference type="Proteomes" id="UP000828941">
    <property type="component" value="Chromosome 14"/>
</dbReference>
<comment type="caution">
    <text evidence="1">The sequence shown here is derived from an EMBL/GenBank/DDBJ whole genome shotgun (WGS) entry which is preliminary data.</text>
</comment>
<accession>A0ACB9KF53</accession>
<sequence>MERKPRPKKLLVSLLLSILSLTWLVHSRNLASSPSPASASVGVAPKSNSLNPFRGKRQKAMRGSFPATCHSKCNQCRPCVPVEVSIRTIEVEEYHYYPMVWKCMCRSFIFSP</sequence>
<dbReference type="EMBL" id="CM039439">
    <property type="protein sequence ID" value="KAI4295766.1"/>
    <property type="molecule type" value="Genomic_DNA"/>
</dbReference>
<evidence type="ECO:0000313" key="2">
    <source>
        <dbReference type="Proteomes" id="UP000828941"/>
    </source>
</evidence>
<protein>
    <submittedName>
        <fullName evidence="1">Uncharacterized protein</fullName>
    </submittedName>
</protein>